<dbReference type="Proteomes" id="UP000533476">
    <property type="component" value="Unassembled WGS sequence"/>
</dbReference>
<sequence>MSSVGLFLRFLWAMALVVALAWGAARMLKKIGFGKISASRYLNQIDYLSLGPKRGVALVQLVDRTVALGVTDQSISLLMEIPPEAMAERATATVDGAPASPPSLSQFAEEMMKRLKRDGRE</sequence>
<feature type="transmembrane region" description="Helical" evidence="9">
    <location>
        <begin position="6"/>
        <end position="25"/>
    </location>
</feature>
<evidence type="ECO:0000256" key="1">
    <source>
        <dbReference type="ARBA" id="ARBA00004117"/>
    </source>
</evidence>
<evidence type="ECO:0000256" key="5">
    <source>
        <dbReference type="ARBA" id="ARBA00022989"/>
    </source>
</evidence>
<dbReference type="Pfam" id="PF04347">
    <property type="entry name" value="FliO"/>
    <property type="match status" value="1"/>
</dbReference>
<keyword evidence="5 9" id="KW-1133">Transmembrane helix</keyword>
<evidence type="ECO:0000256" key="8">
    <source>
        <dbReference type="ARBA" id="ARBA00037937"/>
    </source>
</evidence>
<keyword evidence="6 9" id="KW-0472">Membrane</keyword>
<name>A0A7Y0L4H7_9FIRM</name>
<dbReference type="RefSeq" id="WP_169099991.1">
    <property type="nucleotide sequence ID" value="NZ_JABBVZ010000039.1"/>
</dbReference>
<gene>
    <name evidence="10" type="ORF">HIJ39_12000</name>
</gene>
<keyword evidence="10" id="KW-0969">Cilium</keyword>
<evidence type="ECO:0000256" key="2">
    <source>
        <dbReference type="ARBA" id="ARBA00004236"/>
    </source>
</evidence>
<dbReference type="GO" id="GO:0009425">
    <property type="term" value="C:bacterial-type flagellum basal body"/>
    <property type="evidence" value="ECO:0007669"/>
    <property type="project" value="UniProtKB-SubCell"/>
</dbReference>
<dbReference type="InterPro" id="IPR022781">
    <property type="entry name" value="Flagellar_biosynth_FliO"/>
</dbReference>
<keyword evidence="11" id="KW-1185">Reference proteome</keyword>
<dbReference type="GO" id="GO:0005886">
    <property type="term" value="C:plasma membrane"/>
    <property type="evidence" value="ECO:0007669"/>
    <property type="project" value="UniProtKB-SubCell"/>
</dbReference>
<dbReference type="PANTHER" id="PTHR38766">
    <property type="entry name" value="FLAGELLAR PROTEIN FLIO"/>
    <property type="match status" value="1"/>
</dbReference>
<dbReference type="EMBL" id="JABBVZ010000039">
    <property type="protein sequence ID" value="NMP23065.1"/>
    <property type="molecule type" value="Genomic_DNA"/>
</dbReference>
<keyword evidence="10" id="KW-0966">Cell projection</keyword>
<dbReference type="GO" id="GO:0044781">
    <property type="term" value="P:bacterial-type flagellum organization"/>
    <property type="evidence" value="ECO:0007669"/>
    <property type="project" value="InterPro"/>
</dbReference>
<evidence type="ECO:0000256" key="4">
    <source>
        <dbReference type="ARBA" id="ARBA00022692"/>
    </source>
</evidence>
<evidence type="ECO:0000313" key="10">
    <source>
        <dbReference type="EMBL" id="NMP23065.1"/>
    </source>
</evidence>
<comment type="caution">
    <text evidence="10">The sequence shown here is derived from an EMBL/GenBank/DDBJ whole genome shotgun (WGS) entry which is preliminary data.</text>
</comment>
<dbReference type="PANTHER" id="PTHR38766:SF1">
    <property type="entry name" value="FLAGELLAR PROTEIN FLIO"/>
    <property type="match status" value="1"/>
</dbReference>
<keyword evidence="3" id="KW-1003">Cell membrane</keyword>
<evidence type="ECO:0000256" key="3">
    <source>
        <dbReference type="ARBA" id="ARBA00022475"/>
    </source>
</evidence>
<protein>
    <submittedName>
        <fullName evidence="10">Flagellar biosynthesis protein FliO</fullName>
    </submittedName>
</protein>
<dbReference type="AlphaFoldDB" id="A0A7Y0L4H7"/>
<organism evidence="10 11">
    <name type="scientific">Sulfobacillus harzensis</name>
    <dbReference type="NCBI Taxonomy" id="2729629"/>
    <lineage>
        <taxon>Bacteria</taxon>
        <taxon>Bacillati</taxon>
        <taxon>Bacillota</taxon>
        <taxon>Clostridia</taxon>
        <taxon>Eubacteriales</taxon>
        <taxon>Clostridiales Family XVII. Incertae Sedis</taxon>
        <taxon>Sulfobacillus</taxon>
    </lineage>
</organism>
<keyword evidence="10" id="KW-0282">Flagellum</keyword>
<evidence type="ECO:0000313" key="11">
    <source>
        <dbReference type="Proteomes" id="UP000533476"/>
    </source>
</evidence>
<keyword evidence="7" id="KW-0975">Bacterial flagellum</keyword>
<evidence type="ECO:0000256" key="7">
    <source>
        <dbReference type="ARBA" id="ARBA00023143"/>
    </source>
</evidence>
<evidence type="ECO:0000256" key="6">
    <source>
        <dbReference type="ARBA" id="ARBA00023136"/>
    </source>
</evidence>
<accession>A0A7Y0L4H7</accession>
<evidence type="ECO:0000256" key="9">
    <source>
        <dbReference type="SAM" id="Phobius"/>
    </source>
</evidence>
<proteinExistence type="inferred from homology"/>
<dbReference type="InterPro" id="IPR052205">
    <property type="entry name" value="FliO/MopB"/>
</dbReference>
<comment type="subcellular location">
    <subcellularLocation>
        <location evidence="1">Bacterial flagellum basal body</location>
    </subcellularLocation>
    <subcellularLocation>
        <location evidence="2">Cell membrane</location>
    </subcellularLocation>
</comment>
<reference evidence="10 11" key="1">
    <citation type="submission" date="2020-04" db="EMBL/GenBank/DDBJ databases">
        <authorList>
            <person name="Zhang R."/>
            <person name="Schippers A."/>
        </authorList>
    </citation>
    <scope>NUCLEOTIDE SEQUENCE [LARGE SCALE GENOMIC DNA]</scope>
    <source>
        <strain evidence="10 11">DSM 109850</strain>
    </source>
</reference>
<keyword evidence="4 9" id="KW-0812">Transmembrane</keyword>
<comment type="similarity">
    <text evidence="8">Belongs to the FliO/MopB family.</text>
</comment>